<evidence type="ECO:0000256" key="1">
    <source>
        <dbReference type="SAM" id="MobiDB-lite"/>
    </source>
</evidence>
<name>A0A0F9NAW4_9ZZZZ</name>
<reference evidence="2" key="1">
    <citation type="journal article" date="2015" name="Nature">
        <title>Complex archaea that bridge the gap between prokaryotes and eukaryotes.</title>
        <authorList>
            <person name="Spang A."/>
            <person name="Saw J.H."/>
            <person name="Jorgensen S.L."/>
            <person name="Zaremba-Niedzwiedzka K."/>
            <person name="Martijn J."/>
            <person name="Lind A.E."/>
            <person name="van Eijk R."/>
            <person name="Schleper C."/>
            <person name="Guy L."/>
            <person name="Ettema T.J."/>
        </authorList>
    </citation>
    <scope>NUCLEOTIDE SEQUENCE</scope>
</reference>
<accession>A0A0F9NAW4</accession>
<dbReference type="AlphaFoldDB" id="A0A0F9NAW4"/>
<organism evidence="2">
    <name type="scientific">marine sediment metagenome</name>
    <dbReference type="NCBI Taxonomy" id="412755"/>
    <lineage>
        <taxon>unclassified sequences</taxon>
        <taxon>metagenomes</taxon>
        <taxon>ecological metagenomes</taxon>
    </lineage>
</organism>
<evidence type="ECO:0000313" key="2">
    <source>
        <dbReference type="EMBL" id="KKM78522.1"/>
    </source>
</evidence>
<comment type="caution">
    <text evidence="2">The sequence shown here is derived from an EMBL/GenBank/DDBJ whole genome shotgun (WGS) entry which is preliminary data.</text>
</comment>
<gene>
    <name evidence="2" type="ORF">LCGC14_1359070</name>
</gene>
<sequence length="131" mass="14401">MSLDIKVWTCTACQLTVDIPPEYPSLAYTDALMWIREHRFAHLVSALEKASDEELMGMSGDEVDDGDDGSTNPWSSGDPHAVPVTPPASPDPVQTEDVGPVLAGITELLKDDLPRAQRVWYDTNEDGTFNR</sequence>
<dbReference type="EMBL" id="LAZR01008479">
    <property type="protein sequence ID" value="KKM78522.1"/>
    <property type="molecule type" value="Genomic_DNA"/>
</dbReference>
<feature type="region of interest" description="Disordered" evidence="1">
    <location>
        <begin position="54"/>
        <end position="99"/>
    </location>
</feature>
<proteinExistence type="predicted"/>
<feature type="compositionally biased region" description="Acidic residues" evidence="1">
    <location>
        <begin position="54"/>
        <end position="68"/>
    </location>
</feature>
<protein>
    <submittedName>
        <fullName evidence="2">Uncharacterized protein</fullName>
    </submittedName>
</protein>